<accession>A0A0F9WCJ3</accession>
<sequence>MDEEQKEALGFVLRQAIKLGSVLGSWLDSDMKFCHHAANDALKAMTPHFVSEIETRFREIERKKSGLCQLCGKKRED</sequence>
<dbReference type="AlphaFoldDB" id="A0A0F9WCJ3"/>
<gene>
    <name evidence="1" type="ORF">LCGC14_0376160</name>
</gene>
<name>A0A0F9WCJ3_9ZZZZ</name>
<protein>
    <submittedName>
        <fullName evidence="1">Uncharacterized protein</fullName>
    </submittedName>
</protein>
<dbReference type="EMBL" id="LAZR01000302">
    <property type="protein sequence ID" value="KKN75908.1"/>
    <property type="molecule type" value="Genomic_DNA"/>
</dbReference>
<organism evidence="1">
    <name type="scientific">marine sediment metagenome</name>
    <dbReference type="NCBI Taxonomy" id="412755"/>
    <lineage>
        <taxon>unclassified sequences</taxon>
        <taxon>metagenomes</taxon>
        <taxon>ecological metagenomes</taxon>
    </lineage>
</organism>
<evidence type="ECO:0000313" key="1">
    <source>
        <dbReference type="EMBL" id="KKN75908.1"/>
    </source>
</evidence>
<comment type="caution">
    <text evidence="1">The sequence shown here is derived from an EMBL/GenBank/DDBJ whole genome shotgun (WGS) entry which is preliminary data.</text>
</comment>
<proteinExistence type="predicted"/>
<reference evidence="1" key="1">
    <citation type="journal article" date="2015" name="Nature">
        <title>Complex archaea that bridge the gap between prokaryotes and eukaryotes.</title>
        <authorList>
            <person name="Spang A."/>
            <person name="Saw J.H."/>
            <person name="Jorgensen S.L."/>
            <person name="Zaremba-Niedzwiedzka K."/>
            <person name="Martijn J."/>
            <person name="Lind A.E."/>
            <person name="van Eijk R."/>
            <person name="Schleper C."/>
            <person name="Guy L."/>
            <person name="Ettema T.J."/>
        </authorList>
    </citation>
    <scope>NUCLEOTIDE SEQUENCE</scope>
</reference>